<organism evidence="2 3">
    <name type="scientific">Candidatus Avidehalobacter gallistercoris</name>
    <dbReference type="NCBI Taxonomy" id="2840694"/>
    <lineage>
        <taxon>Bacteria</taxon>
        <taxon>Bacillati</taxon>
        <taxon>Bacillota</taxon>
        <taxon>Clostridia</taxon>
        <taxon>Eubacteriales</taxon>
        <taxon>Peptococcaceae</taxon>
        <taxon>Peptococcaceae incertae sedis</taxon>
        <taxon>Candidatus Avidehalobacter</taxon>
    </lineage>
</organism>
<dbReference type="PANTHER" id="PTHR34047">
    <property type="entry name" value="NUCLEAR INTRON MATURASE 1, MITOCHONDRIAL-RELATED"/>
    <property type="match status" value="1"/>
</dbReference>
<sequence length="343" mass="40363">MLKTFDEICTFPVVYDAYLAARRGKRSKAATAKYEAHALENVSNLVYILRTQLYRPGPFHLFTVYEPKERLVQAPAFTDKVVQHALVDNVVYERLTRSFILDNYASQIGKGLHFGLDRLSGFMTDYWNKHHTAEGWVLKCDVRKFFASIDHDILKTKLLALDFEPEIYTMLCNYLDSTDGLPLGYQTSQLFALLFLDRFDHYVKEVLRIRYYGRYMDDFFLIHPDKEYLQFCLREIHAFMASVNLELNEKTHIFPLRNGIDFLGFHSYLTDSGKVIRKLRHNSVKKMRAKLRYWAKAYPKGKVDRDAILASWQAWDAHAAHGNTWRLRQEIRQQVKEILKEDI</sequence>
<evidence type="ECO:0000313" key="2">
    <source>
        <dbReference type="EMBL" id="HIU10413.1"/>
    </source>
</evidence>
<dbReference type="InterPro" id="IPR043502">
    <property type="entry name" value="DNA/RNA_pol_sf"/>
</dbReference>
<name>A0A9D1HM38_9FIRM</name>
<keyword evidence="2" id="KW-0808">Transferase</keyword>
<dbReference type="EMBL" id="DVMH01000021">
    <property type="protein sequence ID" value="HIU10413.1"/>
    <property type="molecule type" value="Genomic_DNA"/>
</dbReference>
<reference evidence="2" key="2">
    <citation type="journal article" date="2021" name="PeerJ">
        <title>Extensive microbial diversity within the chicken gut microbiome revealed by metagenomics and culture.</title>
        <authorList>
            <person name="Gilroy R."/>
            <person name="Ravi A."/>
            <person name="Getino M."/>
            <person name="Pursley I."/>
            <person name="Horton D.L."/>
            <person name="Alikhan N.F."/>
            <person name="Baker D."/>
            <person name="Gharbi K."/>
            <person name="Hall N."/>
            <person name="Watson M."/>
            <person name="Adriaenssens E.M."/>
            <person name="Foster-Nyarko E."/>
            <person name="Jarju S."/>
            <person name="Secka A."/>
            <person name="Antonio M."/>
            <person name="Oren A."/>
            <person name="Chaudhuri R.R."/>
            <person name="La Ragione R."/>
            <person name="Hildebrand F."/>
            <person name="Pallen M.J."/>
        </authorList>
    </citation>
    <scope>NUCLEOTIDE SEQUENCE</scope>
    <source>
        <strain evidence="2">2830</strain>
    </source>
</reference>
<evidence type="ECO:0000259" key="1">
    <source>
        <dbReference type="PROSITE" id="PS50878"/>
    </source>
</evidence>
<keyword evidence="2" id="KW-0695">RNA-directed DNA polymerase</keyword>
<dbReference type="GO" id="GO:0003964">
    <property type="term" value="F:RNA-directed DNA polymerase activity"/>
    <property type="evidence" value="ECO:0007669"/>
    <property type="project" value="UniProtKB-KW"/>
</dbReference>
<dbReference type="SUPFAM" id="SSF56672">
    <property type="entry name" value="DNA/RNA polymerases"/>
    <property type="match status" value="1"/>
</dbReference>
<accession>A0A9D1HM38</accession>
<dbReference type="Proteomes" id="UP000824124">
    <property type="component" value="Unassembled WGS sequence"/>
</dbReference>
<dbReference type="InterPro" id="IPR051083">
    <property type="entry name" value="GrpII_Intron_Splice-Mob/Def"/>
</dbReference>
<evidence type="ECO:0000313" key="3">
    <source>
        <dbReference type="Proteomes" id="UP000824124"/>
    </source>
</evidence>
<dbReference type="AlphaFoldDB" id="A0A9D1HM38"/>
<dbReference type="Pfam" id="PF00078">
    <property type="entry name" value="RVT_1"/>
    <property type="match status" value="1"/>
</dbReference>
<dbReference type="PANTHER" id="PTHR34047:SF8">
    <property type="entry name" value="PROTEIN YKFC"/>
    <property type="match status" value="1"/>
</dbReference>
<reference evidence="2" key="1">
    <citation type="submission" date="2020-10" db="EMBL/GenBank/DDBJ databases">
        <authorList>
            <person name="Gilroy R."/>
        </authorList>
    </citation>
    <scope>NUCLEOTIDE SEQUENCE</scope>
    <source>
        <strain evidence="2">2830</strain>
    </source>
</reference>
<dbReference type="PROSITE" id="PS50878">
    <property type="entry name" value="RT_POL"/>
    <property type="match status" value="1"/>
</dbReference>
<comment type="caution">
    <text evidence="2">The sequence shown here is derived from an EMBL/GenBank/DDBJ whole genome shotgun (WGS) entry which is preliminary data.</text>
</comment>
<protein>
    <submittedName>
        <fullName evidence="2">RNA-directed DNA polymerase</fullName>
    </submittedName>
</protein>
<dbReference type="CDD" id="cd01646">
    <property type="entry name" value="RT_Bac_retron_I"/>
    <property type="match status" value="1"/>
</dbReference>
<proteinExistence type="predicted"/>
<dbReference type="InterPro" id="IPR000477">
    <property type="entry name" value="RT_dom"/>
</dbReference>
<keyword evidence="2" id="KW-0548">Nucleotidyltransferase</keyword>
<feature type="domain" description="Reverse transcriptase" evidence="1">
    <location>
        <begin position="1"/>
        <end position="267"/>
    </location>
</feature>
<gene>
    <name evidence="2" type="ORF">IAB00_04095</name>
</gene>